<reference evidence="1 2" key="1">
    <citation type="submission" date="2024-04" db="EMBL/GenBank/DDBJ databases">
        <authorList>
            <person name="Rising A."/>
            <person name="Reimegard J."/>
            <person name="Sonavane S."/>
            <person name="Akerstrom W."/>
            <person name="Nylinder S."/>
            <person name="Hedman E."/>
            <person name="Kallberg Y."/>
        </authorList>
    </citation>
    <scope>NUCLEOTIDE SEQUENCE [LARGE SCALE GENOMIC DNA]</scope>
</reference>
<keyword evidence="2" id="KW-1185">Reference proteome</keyword>
<organism evidence="1 2">
    <name type="scientific">Larinioides sclopetarius</name>
    <dbReference type="NCBI Taxonomy" id="280406"/>
    <lineage>
        <taxon>Eukaryota</taxon>
        <taxon>Metazoa</taxon>
        <taxon>Ecdysozoa</taxon>
        <taxon>Arthropoda</taxon>
        <taxon>Chelicerata</taxon>
        <taxon>Arachnida</taxon>
        <taxon>Araneae</taxon>
        <taxon>Araneomorphae</taxon>
        <taxon>Entelegynae</taxon>
        <taxon>Araneoidea</taxon>
        <taxon>Araneidae</taxon>
        <taxon>Larinioides</taxon>
    </lineage>
</organism>
<sequence>MPERCHIVENVTLSIQGCAVRIWVPDKIRHYPPPPSMVLKFGKEGVSVCAIR</sequence>
<gene>
    <name evidence="1" type="ORF">LARSCL_LOCUS7550</name>
</gene>
<evidence type="ECO:0000313" key="1">
    <source>
        <dbReference type="EMBL" id="CAL1274583.1"/>
    </source>
</evidence>
<evidence type="ECO:0000313" key="2">
    <source>
        <dbReference type="Proteomes" id="UP001497382"/>
    </source>
</evidence>
<dbReference type="EMBL" id="CAXIEN010000078">
    <property type="protein sequence ID" value="CAL1274583.1"/>
    <property type="molecule type" value="Genomic_DNA"/>
</dbReference>
<protein>
    <submittedName>
        <fullName evidence="1">Uncharacterized protein</fullName>
    </submittedName>
</protein>
<dbReference type="AlphaFoldDB" id="A0AAV1ZRU1"/>
<dbReference type="Proteomes" id="UP001497382">
    <property type="component" value="Unassembled WGS sequence"/>
</dbReference>
<proteinExistence type="predicted"/>
<accession>A0AAV1ZRU1</accession>
<name>A0AAV1ZRU1_9ARAC</name>
<comment type="caution">
    <text evidence="1">The sequence shown here is derived from an EMBL/GenBank/DDBJ whole genome shotgun (WGS) entry which is preliminary data.</text>
</comment>